<protein>
    <submittedName>
        <fullName evidence="1">COG3313 Predicted Fe-S protein</fullName>
    </submittedName>
</protein>
<organism evidence="1">
    <name type="scientific">uncultured Caudovirales phage</name>
    <dbReference type="NCBI Taxonomy" id="2100421"/>
    <lineage>
        <taxon>Viruses</taxon>
        <taxon>Duplodnaviria</taxon>
        <taxon>Heunggongvirae</taxon>
        <taxon>Uroviricota</taxon>
        <taxon>Caudoviricetes</taxon>
        <taxon>Peduoviridae</taxon>
        <taxon>Maltschvirus</taxon>
        <taxon>Maltschvirus maltsch</taxon>
    </lineage>
</organism>
<dbReference type="InterPro" id="IPR010710">
    <property type="entry name" value="DUF1289"/>
</dbReference>
<proteinExistence type="predicted"/>
<gene>
    <name evidence="1" type="ORF">UFOVP730_26</name>
</gene>
<dbReference type="EMBL" id="LR796716">
    <property type="protein sequence ID" value="CAB4161069.1"/>
    <property type="molecule type" value="Genomic_DNA"/>
</dbReference>
<evidence type="ECO:0000313" key="1">
    <source>
        <dbReference type="EMBL" id="CAB4161069.1"/>
    </source>
</evidence>
<sequence length="66" mass="7440">MTVPSPCVNVCKVKKLSNDTKVCLGCYRKVVDIAAWMHYTDDEKLKALKTAEFYELALTADKSELL</sequence>
<dbReference type="Pfam" id="PF06945">
    <property type="entry name" value="DUF1289"/>
    <property type="match status" value="1"/>
</dbReference>
<accession>A0A6J5NNZ1</accession>
<reference evidence="1" key="1">
    <citation type="submission" date="2020-04" db="EMBL/GenBank/DDBJ databases">
        <authorList>
            <person name="Chiriac C."/>
            <person name="Salcher M."/>
            <person name="Ghai R."/>
            <person name="Kavagutti S V."/>
        </authorList>
    </citation>
    <scope>NUCLEOTIDE SEQUENCE</scope>
</reference>
<name>A0A6J5NNZ1_9CAUD</name>